<gene>
    <name evidence="1" type="ORF">MLD38_035278</name>
</gene>
<organism evidence="1 2">
    <name type="scientific">Melastoma candidum</name>
    <dbReference type="NCBI Taxonomy" id="119954"/>
    <lineage>
        <taxon>Eukaryota</taxon>
        <taxon>Viridiplantae</taxon>
        <taxon>Streptophyta</taxon>
        <taxon>Embryophyta</taxon>
        <taxon>Tracheophyta</taxon>
        <taxon>Spermatophyta</taxon>
        <taxon>Magnoliopsida</taxon>
        <taxon>eudicotyledons</taxon>
        <taxon>Gunneridae</taxon>
        <taxon>Pentapetalae</taxon>
        <taxon>rosids</taxon>
        <taxon>malvids</taxon>
        <taxon>Myrtales</taxon>
        <taxon>Melastomataceae</taxon>
        <taxon>Melastomatoideae</taxon>
        <taxon>Melastomateae</taxon>
        <taxon>Melastoma</taxon>
    </lineage>
</organism>
<name>A0ACB9MC92_9MYRT</name>
<dbReference type="Proteomes" id="UP001057402">
    <property type="component" value="Chromosome 10"/>
</dbReference>
<evidence type="ECO:0000313" key="1">
    <source>
        <dbReference type="EMBL" id="KAI4321959.1"/>
    </source>
</evidence>
<dbReference type="EMBL" id="CM042889">
    <property type="protein sequence ID" value="KAI4321959.1"/>
    <property type="molecule type" value="Genomic_DNA"/>
</dbReference>
<comment type="caution">
    <text evidence="1">The sequence shown here is derived from an EMBL/GenBank/DDBJ whole genome shotgun (WGS) entry which is preliminary data.</text>
</comment>
<protein>
    <submittedName>
        <fullName evidence="1">Uncharacterized protein</fullName>
    </submittedName>
</protein>
<proteinExistence type="predicted"/>
<evidence type="ECO:0000313" key="2">
    <source>
        <dbReference type="Proteomes" id="UP001057402"/>
    </source>
</evidence>
<accession>A0ACB9MC92</accession>
<reference evidence="2" key="1">
    <citation type="journal article" date="2023" name="Front. Plant Sci.">
        <title>Chromosomal-level genome assembly of Melastoma candidum provides insights into trichome evolution.</title>
        <authorList>
            <person name="Zhong Y."/>
            <person name="Wu W."/>
            <person name="Sun C."/>
            <person name="Zou P."/>
            <person name="Liu Y."/>
            <person name="Dai S."/>
            <person name="Zhou R."/>
        </authorList>
    </citation>
    <scope>NUCLEOTIDE SEQUENCE [LARGE SCALE GENOMIC DNA]</scope>
</reference>
<sequence>MDGSSGYFEVRGKADSDRNNNHPPGRRNQVGWWEDGMPAQTSDQQFLPEQSRHWHCHGNRQQNSPKPMSAFLS</sequence>
<keyword evidence="2" id="KW-1185">Reference proteome</keyword>